<evidence type="ECO:0000313" key="9">
    <source>
        <dbReference type="Proteomes" id="UP000543556"/>
    </source>
</evidence>
<dbReference type="SUPFAM" id="SSF50022">
    <property type="entry name" value="ISP domain"/>
    <property type="match status" value="1"/>
</dbReference>
<dbReference type="GO" id="GO:0046872">
    <property type="term" value="F:metal ion binding"/>
    <property type="evidence" value="ECO:0007669"/>
    <property type="project" value="UniProtKB-KW"/>
</dbReference>
<comment type="similarity">
    <text evidence="6">Belongs to the bacterial ring-hydroxylating dioxygenase ferredoxin component family.</text>
</comment>
<dbReference type="EMBL" id="JAAMFM010000004">
    <property type="protein sequence ID" value="NVM94172.1"/>
    <property type="molecule type" value="Genomic_DNA"/>
</dbReference>
<keyword evidence="1" id="KW-0001">2Fe-2S</keyword>
<dbReference type="Pfam" id="PF00355">
    <property type="entry name" value="Rieske"/>
    <property type="match status" value="1"/>
</dbReference>
<gene>
    <name evidence="8" type="ORF">G6034_04460</name>
</gene>
<dbReference type="Gene3D" id="2.102.10.10">
    <property type="entry name" value="Rieske [2Fe-2S] iron-sulphur domain"/>
    <property type="match status" value="1"/>
</dbReference>
<name>A0A7Y7IET6_9MICC</name>
<dbReference type="PANTHER" id="PTHR21496">
    <property type="entry name" value="FERREDOXIN-RELATED"/>
    <property type="match status" value="1"/>
</dbReference>
<reference evidence="8 9" key="1">
    <citation type="submission" date="2020-02" db="EMBL/GenBank/DDBJ databases">
        <title>Genome sequence of strain AETb3-4.</title>
        <authorList>
            <person name="Gao J."/>
            <person name="Zhang X."/>
        </authorList>
    </citation>
    <scope>NUCLEOTIDE SEQUENCE [LARGE SCALE GENOMIC DNA]</scope>
    <source>
        <strain evidence="8 9">AETb3-4</strain>
    </source>
</reference>
<dbReference type="CDD" id="cd03467">
    <property type="entry name" value="Rieske"/>
    <property type="match status" value="1"/>
</dbReference>
<keyword evidence="3" id="KW-0408">Iron</keyword>
<keyword evidence="4" id="KW-0411">Iron-sulfur</keyword>
<protein>
    <submittedName>
        <fullName evidence="8">Rieske 2Fe-2S domain-containing protein</fullName>
    </submittedName>
</protein>
<sequence>MRTLLPFRALNTLENVEYLDGLIALVQRAARGVIGRGAAKDVLHGVPMGHPLHPLAVQLPIGAWTSAVVLDIVPGAQRSSEALLAIGIVSALPAMAAGWTDWAELHPQQQRVGLVHAAANVSGTLLFAMSWVLRRQGHQSRGAAVSAAALATITLGGTLGGHLAYRLAAGANHAEEVPHLVAPGWQGLAKLADLPVEKLEKRALGDVPLLVWRSASGSVSVLSNKCSHLAGPLDEGVVMSPGPNPCVECPWHHSRFSLATGEVVQGPATSPQAAFKTRVVGGVVEICLPHAG</sequence>
<evidence type="ECO:0000259" key="7">
    <source>
        <dbReference type="PROSITE" id="PS51296"/>
    </source>
</evidence>
<accession>A0A7Y7IET6</accession>
<evidence type="ECO:0000256" key="5">
    <source>
        <dbReference type="ARBA" id="ARBA00034078"/>
    </source>
</evidence>
<dbReference type="Pfam" id="PF09990">
    <property type="entry name" value="DUF2231"/>
    <property type="match status" value="1"/>
</dbReference>
<feature type="domain" description="Rieske" evidence="7">
    <location>
        <begin position="186"/>
        <end position="286"/>
    </location>
</feature>
<dbReference type="InterPro" id="IPR036922">
    <property type="entry name" value="Rieske_2Fe-2S_sf"/>
</dbReference>
<evidence type="ECO:0000313" key="8">
    <source>
        <dbReference type="EMBL" id="NVM94172.1"/>
    </source>
</evidence>
<dbReference type="AlphaFoldDB" id="A0A7Y7IET6"/>
<comment type="cofactor">
    <cofactor evidence="5">
        <name>[2Fe-2S] cluster</name>
        <dbReference type="ChEBI" id="CHEBI:190135"/>
    </cofactor>
</comment>
<dbReference type="PROSITE" id="PS51296">
    <property type="entry name" value="RIESKE"/>
    <property type="match status" value="1"/>
</dbReference>
<organism evidence="8 9">
    <name type="scientific">Arthrobacter wenxiniae</name>
    <dbReference type="NCBI Taxonomy" id="2713570"/>
    <lineage>
        <taxon>Bacteria</taxon>
        <taxon>Bacillati</taxon>
        <taxon>Actinomycetota</taxon>
        <taxon>Actinomycetes</taxon>
        <taxon>Micrococcales</taxon>
        <taxon>Micrococcaceae</taxon>
        <taxon>Arthrobacter</taxon>
    </lineage>
</organism>
<evidence type="ECO:0000256" key="3">
    <source>
        <dbReference type="ARBA" id="ARBA00023004"/>
    </source>
</evidence>
<dbReference type="GO" id="GO:0004497">
    <property type="term" value="F:monooxygenase activity"/>
    <property type="evidence" value="ECO:0007669"/>
    <property type="project" value="UniProtKB-ARBA"/>
</dbReference>
<dbReference type="Proteomes" id="UP000543556">
    <property type="component" value="Unassembled WGS sequence"/>
</dbReference>
<evidence type="ECO:0000256" key="2">
    <source>
        <dbReference type="ARBA" id="ARBA00022723"/>
    </source>
</evidence>
<dbReference type="InterPro" id="IPR019251">
    <property type="entry name" value="DUF2231_TM"/>
</dbReference>
<dbReference type="InterPro" id="IPR017941">
    <property type="entry name" value="Rieske_2Fe-2S"/>
</dbReference>
<comment type="caution">
    <text evidence="8">The sequence shown here is derived from an EMBL/GenBank/DDBJ whole genome shotgun (WGS) entry which is preliminary data.</text>
</comment>
<dbReference type="PANTHER" id="PTHR21496:SF0">
    <property type="entry name" value="RIESKE DOMAIN-CONTAINING PROTEIN"/>
    <property type="match status" value="1"/>
</dbReference>
<evidence type="ECO:0000256" key="4">
    <source>
        <dbReference type="ARBA" id="ARBA00023014"/>
    </source>
</evidence>
<proteinExistence type="inferred from homology"/>
<dbReference type="GO" id="GO:0051537">
    <property type="term" value="F:2 iron, 2 sulfur cluster binding"/>
    <property type="evidence" value="ECO:0007669"/>
    <property type="project" value="UniProtKB-KW"/>
</dbReference>
<dbReference type="GO" id="GO:0016705">
    <property type="term" value="F:oxidoreductase activity, acting on paired donors, with incorporation or reduction of molecular oxygen"/>
    <property type="evidence" value="ECO:0007669"/>
    <property type="project" value="UniProtKB-ARBA"/>
</dbReference>
<keyword evidence="2" id="KW-0479">Metal-binding</keyword>
<evidence type="ECO:0000256" key="6">
    <source>
        <dbReference type="ARBA" id="ARBA00038001"/>
    </source>
</evidence>
<keyword evidence="9" id="KW-1185">Reference proteome</keyword>
<evidence type="ECO:0000256" key="1">
    <source>
        <dbReference type="ARBA" id="ARBA00022714"/>
    </source>
</evidence>